<reference evidence="1 2" key="1">
    <citation type="submission" date="2020-08" db="EMBL/GenBank/DDBJ databases">
        <title>Genomic Encyclopedia of Archaeal and Bacterial Type Strains, Phase II (KMG-II): from individual species to whole genera.</title>
        <authorList>
            <person name="Goeker M."/>
        </authorList>
    </citation>
    <scope>NUCLEOTIDE SEQUENCE [LARGE SCALE GENOMIC DNA]</scope>
    <source>
        <strain evidence="1 2">DSM 43850</strain>
    </source>
</reference>
<proteinExistence type="predicted"/>
<dbReference type="EMBL" id="JACJID010000002">
    <property type="protein sequence ID" value="MBA8925890.1"/>
    <property type="molecule type" value="Genomic_DNA"/>
</dbReference>
<dbReference type="Proteomes" id="UP000517916">
    <property type="component" value="Unassembled WGS sequence"/>
</dbReference>
<keyword evidence="2" id="KW-1185">Reference proteome</keyword>
<organism evidence="1 2">
    <name type="scientific">Kutzneria viridogrisea</name>
    <dbReference type="NCBI Taxonomy" id="47990"/>
    <lineage>
        <taxon>Bacteria</taxon>
        <taxon>Bacillati</taxon>
        <taxon>Actinomycetota</taxon>
        <taxon>Actinomycetes</taxon>
        <taxon>Pseudonocardiales</taxon>
        <taxon>Pseudonocardiaceae</taxon>
        <taxon>Kutzneria</taxon>
    </lineage>
</organism>
<evidence type="ECO:0000313" key="2">
    <source>
        <dbReference type="Proteomes" id="UP000517916"/>
    </source>
</evidence>
<name>A0ABR6BGK0_9PSEU</name>
<comment type="caution">
    <text evidence="1">The sequence shown here is derived from an EMBL/GenBank/DDBJ whole genome shotgun (WGS) entry which is preliminary data.</text>
</comment>
<protein>
    <submittedName>
        <fullName evidence="1">Uncharacterized protein</fullName>
    </submittedName>
</protein>
<accession>A0ABR6BGK0</accession>
<evidence type="ECO:0000313" key="1">
    <source>
        <dbReference type="EMBL" id="MBA8925890.1"/>
    </source>
</evidence>
<gene>
    <name evidence="1" type="ORF">BC739_003089</name>
</gene>
<sequence length="120" mass="13043">MTENCVQDKNTEAVTEPRDFGAFLLDVNRGESHRELSQGLADLVAAVIRTGKPGTLTYTVRVEPASGNDAIVTVTDKIGGKTPEGERRTSIFYVDNSSNSLVRHNPYQESLFGINGDNNS</sequence>
<dbReference type="RefSeq" id="WP_182837510.1">
    <property type="nucleotide sequence ID" value="NZ_BAAABQ010000059.1"/>
</dbReference>